<comment type="caution">
    <text evidence="2">The sequence shown here is derived from an EMBL/GenBank/DDBJ whole genome shotgun (WGS) entry which is preliminary data.</text>
</comment>
<gene>
    <name evidence="2" type="ORF">B0T18DRAFT_246442</name>
</gene>
<keyword evidence="1" id="KW-0732">Signal</keyword>
<dbReference type="AlphaFoldDB" id="A0AA40BQA4"/>
<accession>A0AA40BQA4</accession>
<keyword evidence="3" id="KW-1185">Reference proteome</keyword>
<protein>
    <recommendedName>
        <fullName evidence="4">Secreted protein</fullName>
    </recommendedName>
</protein>
<sequence>MLFILRCYVIVVSLFRTVDVGDCPGKYHGKRAESWRKQTWSLIRAIITDPTYPTPRVQKCAANSKDVRFEQSRLDPSQPSSPRKMPRCTQLGGGLWGAATPGRIDADGRRDGTTPCEMLHFALCEPCLRRTMKSLNMTWPTRGFFTFYMPGVLLMPTPNRPAIVGLWTRPQCDGTMASIVPSSSPVPCPPSPVPPHPEPNDGCPLSWLYRPARNHGTMGRKSIARQGVSHVGGIIAPLPPPPPPPSLGPRGPSRGSLVVHVHLMPSS</sequence>
<evidence type="ECO:0000313" key="3">
    <source>
        <dbReference type="Proteomes" id="UP001172155"/>
    </source>
</evidence>
<proteinExistence type="predicted"/>
<dbReference type="Proteomes" id="UP001172155">
    <property type="component" value="Unassembled WGS sequence"/>
</dbReference>
<reference evidence="2" key="1">
    <citation type="submission" date="2023-06" db="EMBL/GenBank/DDBJ databases">
        <title>Genome-scale phylogeny and comparative genomics of the fungal order Sordariales.</title>
        <authorList>
            <consortium name="Lawrence Berkeley National Laboratory"/>
            <person name="Hensen N."/>
            <person name="Bonometti L."/>
            <person name="Westerberg I."/>
            <person name="Brannstrom I.O."/>
            <person name="Guillou S."/>
            <person name="Cros-Aarteil S."/>
            <person name="Calhoun S."/>
            <person name="Haridas S."/>
            <person name="Kuo A."/>
            <person name="Mondo S."/>
            <person name="Pangilinan J."/>
            <person name="Riley R."/>
            <person name="LaButti K."/>
            <person name="Andreopoulos B."/>
            <person name="Lipzen A."/>
            <person name="Chen C."/>
            <person name="Yanf M."/>
            <person name="Daum C."/>
            <person name="Ng V."/>
            <person name="Clum A."/>
            <person name="Steindorff A."/>
            <person name="Ohm R."/>
            <person name="Martin F."/>
            <person name="Silar P."/>
            <person name="Natvig D."/>
            <person name="Lalanne C."/>
            <person name="Gautier V."/>
            <person name="Ament-velasquez S.L."/>
            <person name="Kruys A."/>
            <person name="Hutchinson M.I."/>
            <person name="Powell A.J."/>
            <person name="Barry K."/>
            <person name="Miller A.N."/>
            <person name="Grigoriev I.V."/>
            <person name="Debuchy R."/>
            <person name="Gladieux P."/>
            <person name="Thoren M.H."/>
            <person name="Johannesson H."/>
        </authorList>
    </citation>
    <scope>NUCLEOTIDE SEQUENCE</scope>
    <source>
        <strain evidence="2">SMH3187-1</strain>
    </source>
</reference>
<dbReference type="EMBL" id="JAUKUD010000007">
    <property type="protein sequence ID" value="KAK0738414.1"/>
    <property type="molecule type" value="Genomic_DNA"/>
</dbReference>
<evidence type="ECO:0008006" key="4">
    <source>
        <dbReference type="Google" id="ProtNLM"/>
    </source>
</evidence>
<feature type="signal peptide" evidence="1">
    <location>
        <begin position="1"/>
        <end position="20"/>
    </location>
</feature>
<organism evidence="2 3">
    <name type="scientific">Schizothecium vesticola</name>
    <dbReference type="NCBI Taxonomy" id="314040"/>
    <lineage>
        <taxon>Eukaryota</taxon>
        <taxon>Fungi</taxon>
        <taxon>Dikarya</taxon>
        <taxon>Ascomycota</taxon>
        <taxon>Pezizomycotina</taxon>
        <taxon>Sordariomycetes</taxon>
        <taxon>Sordariomycetidae</taxon>
        <taxon>Sordariales</taxon>
        <taxon>Schizotheciaceae</taxon>
        <taxon>Schizothecium</taxon>
    </lineage>
</organism>
<evidence type="ECO:0000256" key="1">
    <source>
        <dbReference type="SAM" id="SignalP"/>
    </source>
</evidence>
<name>A0AA40BQA4_9PEZI</name>
<feature type="chain" id="PRO_5041361731" description="Secreted protein" evidence="1">
    <location>
        <begin position="21"/>
        <end position="267"/>
    </location>
</feature>
<evidence type="ECO:0000313" key="2">
    <source>
        <dbReference type="EMBL" id="KAK0738414.1"/>
    </source>
</evidence>